<dbReference type="PANTHER" id="PTHR42928:SF5">
    <property type="entry name" value="BLR1237 PROTEIN"/>
    <property type="match status" value="1"/>
</dbReference>
<dbReference type="CDD" id="cd07012">
    <property type="entry name" value="PBP2_Bug_TTT"/>
    <property type="match status" value="1"/>
</dbReference>
<dbReference type="Pfam" id="PF03401">
    <property type="entry name" value="TctC"/>
    <property type="match status" value="1"/>
</dbReference>
<evidence type="ECO:0000256" key="1">
    <source>
        <dbReference type="ARBA" id="ARBA00006987"/>
    </source>
</evidence>
<protein>
    <submittedName>
        <fullName evidence="3">Tripartite tricarboxylate transporter substrate binding protein</fullName>
    </submittedName>
</protein>
<sequence>MINARSLSARLPAVFGAALLAIAVAGGARAADAFPSRPVRILVNTGPGGLVDVTTRLVAEKMREALGQSVVVENRAGGDGLVGIVAAKTANPDGYTLLASAATIAIQPAVKLDPGYNLEKDFVGVGSMLRAPFIIVVGGREPDRTLADFIARAKKVPEKMSYASAGVGTATHMAAAQFLKQAGIDILHVPYKGNGPALPDVMAGRVSMIFEAYNSGIGKINDGTLRALGVTSTERLPGLPNVPTIAEQGVQGYSYYGYVGLYAPAGTPKEVVDKISTALRTTLANEEIKQRFRDGGGEALVMQPEQFEAFVKQDLVAIEKFVRELGIEKK</sequence>
<evidence type="ECO:0000313" key="3">
    <source>
        <dbReference type="EMBL" id="UZF86068.1"/>
    </source>
</evidence>
<dbReference type="EMBL" id="CP102774">
    <property type="protein sequence ID" value="UZF86068.1"/>
    <property type="molecule type" value="Genomic_DNA"/>
</dbReference>
<gene>
    <name evidence="3" type="ORF">NWE54_19980</name>
</gene>
<keyword evidence="2" id="KW-0732">Signal</keyword>
<dbReference type="Gene3D" id="3.40.190.10">
    <property type="entry name" value="Periplasmic binding protein-like II"/>
    <property type="match status" value="1"/>
</dbReference>
<dbReference type="InterPro" id="IPR042100">
    <property type="entry name" value="Bug_dom1"/>
</dbReference>
<feature type="chain" id="PRO_5039526742" evidence="2">
    <location>
        <begin position="31"/>
        <end position="330"/>
    </location>
</feature>
<evidence type="ECO:0000256" key="2">
    <source>
        <dbReference type="SAM" id="SignalP"/>
    </source>
</evidence>
<dbReference type="Gene3D" id="3.40.190.150">
    <property type="entry name" value="Bordetella uptake gene, domain 1"/>
    <property type="match status" value="1"/>
</dbReference>
<organism evidence="3">
    <name type="scientific">Bosea sp. NBC_00436</name>
    <dbReference type="NCBI Taxonomy" id="2969620"/>
    <lineage>
        <taxon>Bacteria</taxon>
        <taxon>Pseudomonadati</taxon>
        <taxon>Pseudomonadota</taxon>
        <taxon>Alphaproteobacteria</taxon>
        <taxon>Hyphomicrobiales</taxon>
        <taxon>Boseaceae</taxon>
        <taxon>Bosea</taxon>
    </lineage>
</organism>
<proteinExistence type="inferred from homology"/>
<dbReference type="AlphaFoldDB" id="A0A9E8CRH0"/>
<dbReference type="PANTHER" id="PTHR42928">
    <property type="entry name" value="TRICARBOXYLATE-BINDING PROTEIN"/>
    <property type="match status" value="1"/>
</dbReference>
<dbReference type="InterPro" id="IPR005064">
    <property type="entry name" value="BUG"/>
</dbReference>
<name>A0A9E8CRH0_9HYPH</name>
<reference evidence="3" key="1">
    <citation type="submission" date="2022-08" db="EMBL/GenBank/DDBJ databases">
        <title>Complete Genome Sequences of 2 Bosea sp. soil isolates.</title>
        <authorList>
            <person name="Alvarez Arevalo M."/>
            <person name="Sterndorff E.B."/>
            <person name="Faurdal D."/>
            <person name="Joergensen T.S."/>
            <person name="Weber T."/>
        </authorList>
    </citation>
    <scope>NUCLEOTIDE SEQUENCE</scope>
    <source>
        <strain evidence="3">NBC_00436</strain>
    </source>
</reference>
<comment type="similarity">
    <text evidence="1">Belongs to the UPF0065 (bug) family.</text>
</comment>
<dbReference type="PIRSF" id="PIRSF017082">
    <property type="entry name" value="YflP"/>
    <property type="match status" value="1"/>
</dbReference>
<accession>A0A9E8CRH0</accession>
<feature type="signal peptide" evidence="2">
    <location>
        <begin position="1"/>
        <end position="30"/>
    </location>
</feature>
<dbReference type="SUPFAM" id="SSF53850">
    <property type="entry name" value="Periplasmic binding protein-like II"/>
    <property type="match status" value="1"/>
</dbReference>